<keyword evidence="12" id="KW-0539">Nucleus</keyword>
<dbReference type="GO" id="GO:0006417">
    <property type="term" value="P:regulation of translation"/>
    <property type="evidence" value="ECO:0007669"/>
    <property type="project" value="UniProtKB-KW"/>
</dbReference>
<reference evidence="15 16" key="2">
    <citation type="submission" date="2018-11" db="EMBL/GenBank/DDBJ databases">
        <authorList>
            <consortium name="Pathogen Informatics"/>
        </authorList>
    </citation>
    <scope>NUCLEOTIDE SEQUENCE [LARGE SCALE GENOMIC DNA]</scope>
    <source>
        <strain evidence="15 16">Egypt</strain>
    </source>
</reference>
<dbReference type="Proteomes" id="UP000272942">
    <property type="component" value="Unassembled WGS sequence"/>
</dbReference>
<dbReference type="GO" id="GO:0005737">
    <property type="term" value="C:cytoplasm"/>
    <property type="evidence" value="ECO:0007669"/>
    <property type="project" value="UniProtKB-SubCell"/>
</dbReference>
<reference evidence="17" key="1">
    <citation type="submission" date="2016-06" db="UniProtKB">
        <authorList>
            <consortium name="WormBaseParasite"/>
        </authorList>
    </citation>
    <scope>IDENTIFICATION</scope>
</reference>
<evidence type="ECO:0000313" key="15">
    <source>
        <dbReference type="EMBL" id="VDP79937.1"/>
    </source>
</evidence>
<comment type="subcellular location">
    <subcellularLocation>
        <location evidence="2">Cytoplasm</location>
    </subcellularLocation>
    <subcellularLocation>
        <location evidence="1">Nucleus</location>
    </subcellularLocation>
</comment>
<feature type="compositionally biased region" description="Basic and acidic residues" evidence="13">
    <location>
        <begin position="287"/>
        <end position="306"/>
    </location>
</feature>
<feature type="compositionally biased region" description="Basic and acidic residues" evidence="13">
    <location>
        <begin position="22"/>
        <end position="37"/>
    </location>
</feature>
<feature type="compositionally biased region" description="Basic and acidic residues" evidence="13">
    <location>
        <begin position="449"/>
        <end position="460"/>
    </location>
</feature>
<evidence type="ECO:0000256" key="11">
    <source>
        <dbReference type="ARBA" id="ARBA00023187"/>
    </source>
</evidence>
<keyword evidence="7" id="KW-0509">mRNA transport</keyword>
<dbReference type="WBParaSite" id="ECPE_0000702901-mRNA-1">
    <property type="protein sequence ID" value="ECPE_0000702901-mRNA-1"/>
    <property type="gene ID" value="ECPE_0000702901"/>
</dbReference>
<dbReference type="GO" id="GO:0000184">
    <property type="term" value="P:nuclear-transcribed mRNA catabolic process, nonsense-mediated decay"/>
    <property type="evidence" value="ECO:0007669"/>
    <property type="project" value="UniProtKB-KW"/>
</dbReference>
<keyword evidence="4" id="KW-0813">Transport</keyword>
<keyword evidence="10" id="KW-0866">Nonsense-mediated mRNA decay</keyword>
<accession>A0A183AJ80</accession>
<evidence type="ECO:0000256" key="6">
    <source>
        <dbReference type="ARBA" id="ARBA00022664"/>
    </source>
</evidence>
<proteinExistence type="inferred from homology"/>
<name>A0A183AJ80_9TREM</name>
<evidence type="ECO:0000256" key="8">
    <source>
        <dbReference type="ARBA" id="ARBA00022845"/>
    </source>
</evidence>
<feature type="compositionally biased region" description="Basic and acidic residues" evidence="13">
    <location>
        <begin position="345"/>
        <end position="378"/>
    </location>
</feature>
<dbReference type="GO" id="GO:0035145">
    <property type="term" value="C:exon-exon junction complex"/>
    <property type="evidence" value="ECO:0007669"/>
    <property type="project" value="InterPro"/>
</dbReference>
<dbReference type="GO" id="GO:0008380">
    <property type="term" value="P:RNA splicing"/>
    <property type="evidence" value="ECO:0007669"/>
    <property type="project" value="UniProtKB-KW"/>
</dbReference>
<dbReference type="GO" id="GO:0003729">
    <property type="term" value="F:mRNA binding"/>
    <property type="evidence" value="ECO:0007669"/>
    <property type="project" value="InterPro"/>
</dbReference>
<feature type="region of interest" description="Disordered" evidence="13">
    <location>
        <begin position="227"/>
        <end position="247"/>
    </location>
</feature>
<keyword evidence="16" id="KW-1185">Reference proteome</keyword>
<keyword evidence="5" id="KW-0963">Cytoplasm</keyword>
<feature type="region of interest" description="Disordered" evidence="13">
    <location>
        <begin position="268"/>
        <end position="470"/>
    </location>
</feature>
<evidence type="ECO:0000256" key="12">
    <source>
        <dbReference type="ARBA" id="ARBA00023242"/>
    </source>
</evidence>
<evidence type="ECO:0000256" key="10">
    <source>
        <dbReference type="ARBA" id="ARBA00023161"/>
    </source>
</evidence>
<dbReference type="OrthoDB" id="6252163at2759"/>
<dbReference type="InterPro" id="IPR018545">
    <property type="entry name" value="Btz_dom"/>
</dbReference>
<keyword evidence="6" id="KW-0507">mRNA processing</keyword>
<evidence type="ECO:0000259" key="14">
    <source>
        <dbReference type="Pfam" id="PF09405"/>
    </source>
</evidence>
<evidence type="ECO:0000256" key="2">
    <source>
        <dbReference type="ARBA" id="ARBA00004496"/>
    </source>
</evidence>
<dbReference type="Pfam" id="PF09405">
    <property type="entry name" value="Btz"/>
    <property type="match status" value="1"/>
</dbReference>
<protein>
    <submittedName>
        <fullName evidence="17">Btz domain-containing protein</fullName>
    </submittedName>
</protein>
<feature type="domain" description="Btz" evidence="14">
    <location>
        <begin position="275"/>
        <end position="370"/>
    </location>
</feature>
<evidence type="ECO:0000256" key="1">
    <source>
        <dbReference type="ARBA" id="ARBA00004123"/>
    </source>
</evidence>
<evidence type="ECO:0000256" key="7">
    <source>
        <dbReference type="ARBA" id="ARBA00022816"/>
    </source>
</evidence>
<keyword evidence="8" id="KW-0810">Translation regulation</keyword>
<dbReference type="GO" id="GO:0006397">
    <property type="term" value="P:mRNA processing"/>
    <property type="evidence" value="ECO:0007669"/>
    <property type="project" value="UniProtKB-KW"/>
</dbReference>
<sequence length="470" mass="53212">MAISHVEIVQSFSHRSPYPFSRLDRSPTSRRTHETRARSPSLTPPRVRDTSSRLRSGVNAESGHASYRLRQPEIQSTVHPVSESFFDMSTFVMSHPSPPSLPLTERFDRLTNAGTAVYNGRSYKRPNDSRHIPHLIITNNTKLPQATLIRQAKAISIVIERKLPMGKRRNEDSEPFDSRQPSLIIIPRRPNEGLRPVFDRSEIKFYLSVIDEAEISKRLLNCVSTTASSSRQPAPVVDRRTRGNQYQDEAVVVPGRFYGSRVDEQGRSRFVHPLDPSETPRSGAYFLHDDREEPNNNNSGRRDWAARAKYRSGGFRREPDARNRSRSPPPYYYQESPRVSSRPSVDTDRWQHDKFEELMHEDRGTHSRPSMDENDGVRHQPTGSVGGKPLPKPVPAPKPILWSTIGNDMTNGQANTIGSNKHDYTPQSSSGRSPIPPDPEDETGLKSTRTNDNKDVRIDAEPVLDDTMEG</sequence>
<evidence type="ECO:0000256" key="9">
    <source>
        <dbReference type="ARBA" id="ARBA00022884"/>
    </source>
</evidence>
<dbReference type="GO" id="GO:0051028">
    <property type="term" value="P:mRNA transport"/>
    <property type="evidence" value="ECO:0007669"/>
    <property type="project" value="UniProtKB-KW"/>
</dbReference>
<keyword evidence="11" id="KW-0508">mRNA splicing</keyword>
<comment type="similarity">
    <text evidence="3">Belongs to the CASC3 family.</text>
</comment>
<evidence type="ECO:0000256" key="5">
    <source>
        <dbReference type="ARBA" id="ARBA00022490"/>
    </source>
</evidence>
<dbReference type="EMBL" id="UZAN01044057">
    <property type="protein sequence ID" value="VDP79937.1"/>
    <property type="molecule type" value="Genomic_DNA"/>
</dbReference>
<feature type="compositionally biased region" description="Polar residues" evidence="13">
    <location>
        <begin position="404"/>
        <end position="432"/>
    </location>
</feature>
<evidence type="ECO:0000256" key="3">
    <source>
        <dbReference type="ARBA" id="ARBA00009548"/>
    </source>
</evidence>
<evidence type="ECO:0000256" key="4">
    <source>
        <dbReference type="ARBA" id="ARBA00022448"/>
    </source>
</evidence>
<keyword evidence="9" id="KW-0694">RNA-binding</keyword>
<feature type="region of interest" description="Disordered" evidence="13">
    <location>
        <begin position="17"/>
        <end position="66"/>
    </location>
</feature>
<organism evidence="17">
    <name type="scientific">Echinostoma caproni</name>
    <dbReference type="NCBI Taxonomy" id="27848"/>
    <lineage>
        <taxon>Eukaryota</taxon>
        <taxon>Metazoa</taxon>
        <taxon>Spiralia</taxon>
        <taxon>Lophotrochozoa</taxon>
        <taxon>Platyhelminthes</taxon>
        <taxon>Trematoda</taxon>
        <taxon>Digenea</taxon>
        <taxon>Plagiorchiida</taxon>
        <taxon>Echinostomata</taxon>
        <taxon>Echinostomatoidea</taxon>
        <taxon>Echinostomatidae</taxon>
        <taxon>Echinostoma</taxon>
    </lineage>
</organism>
<evidence type="ECO:0000256" key="13">
    <source>
        <dbReference type="SAM" id="MobiDB-lite"/>
    </source>
</evidence>
<gene>
    <name evidence="15" type="ORF">ECPE_LOCUS7015</name>
</gene>
<evidence type="ECO:0000313" key="17">
    <source>
        <dbReference type="WBParaSite" id="ECPE_0000702901-mRNA-1"/>
    </source>
</evidence>
<evidence type="ECO:0000313" key="16">
    <source>
        <dbReference type="Proteomes" id="UP000272942"/>
    </source>
</evidence>
<dbReference type="AlphaFoldDB" id="A0A183AJ80"/>